<dbReference type="RefSeq" id="WP_220248423.1">
    <property type="nucleotide sequence ID" value="NZ_JAICCF010000001.1"/>
</dbReference>
<evidence type="ECO:0000313" key="4">
    <source>
        <dbReference type="Proteomes" id="UP000812961"/>
    </source>
</evidence>
<keyword evidence="2" id="KW-0732">Signal</keyword>
<sequence length="80" mass="8899">MKKHVATIGFLLVTGGFIYFGGSSSPSYAADTTSDEVYVPGNSQFNQDTVPRTDTSRHKAKKMKNKNKKDTTWRNDSIPQ</sequence>
<organism evidence="3 4">
    <name type="scientific">Chitinophaga rhizophila</name>
    <dbReference type="NCBI Taxonomy" id="2866212"/>
    <lineage>
        <taxon>Bacteria</taxon>
        <taxon>Pseudomonadati</taxon>
        <taxon>Bacteroidota</taxon>
        <taxon>Chitinophagia</taxon>
        <taxon>Chitinophagales</taxon>
        <taxon>Chitinophagaceae</taxon>
        <taxon>Chitinophaga</taxon>
    </lineage>
</organism>
<dbReference type="EMBL" id="JAICCF010000001">
    <property type="protein sequence ID" value="MBW8683191.1"/>
    <property type="molecule type" value="Genomic_DNA"/>
</dbReference>
<keyword evidence="4" id="KW-1185">Reference proteome</keyword>
<evidence type="ECO:0000313" key="3">
    <source>
        <dbReference type="EMBL" id="MBW8683191.1"/>
    </source>
</evidence>
<protein>
    <submittedName>
        <fullName evidence="3">Uncharacterized protein</fullName>
    </submittedName>
</protein>
<feature type="chain" id="PRO_5046032973" evidence="2">
    <location>
        <begin position="30"/>
        <end position="80"/>
    </location>
</feature>
<name>A0ABS7G709_9BACT</name>
<evidence type="ECO:0000256" key="1">
    <source>
        <dbReference type="SAM" id="MobiDB-lite"/>
    </source>
</evidence>
<feature type="compositionally biased region" description="Polar residues" evidence="1">
    <location>
        <begin position="41"/>
        <end position="53"/>
    </location>
</feature>
<proteinExistence type="predicted"/>
<feature type="compositionally biased region" description="Basic residues" evidence="1">
    <location>
        <begin position="58"/>
        <end position="67"/>
    </location>
</feature>
<reference evidence="3 4" key="1">
    <citation type="submission" date="2021-08" db="EMBL/GenBank/DDBJ databases">
        <title>The genome sequence of Chitinophaga sp. B61.</title>
        <authorList>
            <person name="Zhang X."/>
        </authorList>
    </citation>
    <scope>NUCLEOTIDE SEQUENCE [LARGE SCALE GENOMIC DNA]</scope>
    <source>
        <strain evidence="3 4">B61</strain>
    </source>
</reference>
<feature type="region of interest" description="Disordered" evidence="1">
    <location>
        <begin position="39"/>
        <end position="80"/>
    </location>
</feature>
<gene>
    <name evidence="3" type="ORF">K1Y79_02495</name>
</gene>
<dbReference type="Proteomes" id="UP000812961">
    <property type="component" value="Unassembled WGS sequence"/>
</dbReference>
<accession>A0ABS7G709</accession>
<evidence type="ECO:0000256" key="2">
    <source>
        <dbReference type="SAM" id="SignalP"/>
    </source>
</evidence>
<comment type="caution">
    <text evidence="3">The sequence shown here is derived from an EMBL/GenBank/DDBJ whole genome shotgun (WGS) entry which is preliminary data.</text>
</comment>
<feature type="signal peptide" evidence="2">
    <location>
        <begin position="1"/>
        <end position="29"/>
    </location>
</feature>